<proteinExistence type="predicted"/>
<evidence type="ECO:0000313" key="1">
    <source>
        <dbReference type="EMBL" id="KAK8891871.1"/>
    </source>
</evidence>
<organism evidence="1 2">
    <name type="scientific">Tritrichomonas musculus</name>
    <dbReference type="NCBI Taxonomy" id="1915356"/>
    <lineage>
        <taxon>Eukaryota</taxon>
        <taxon>Metamonada</taxon>
        <taxon>Parabasalia</taxon>
        <taxon>Tritrichomonadida</taxon>
        <taxon>Tritrichomonadidae</taxon>
        <taxon>Tritrichomonas</taxon>
    </lineage>
</organism>
<comment type="caution">
    <text evidence="1">The sequence shown here is derived from an EMBL/GenBank/DDBJ whole genome shotgun (WGS) entry which is preliminary data.</text>
</comment>
<dbReference type="EMBL" id="JAPFFF010000004">
    <property type="protein sequence ID" value="KAK8891871.1"/>
    <property type="molecule type" value="Genomic_DNA"/>
</dbReference>
<sequence length="101" mass="12002">MENLQIVQDIPLIIPFPVINISEFEPDEEYPTITYRKTYIITQERNRFLWKDSQIKVLVQIPAVVYNITLTPETPEWTFEQSMLISPQTKIKAILKSMRIY</sequence>
<protein>
    <submittedName>
        <fullName evidence="1">Uncharacterized protein</fullName>
    </submittedName>
</protein>
<dbReference type="Proteomes" id="UP001470230">
    <property type="component" value="Unassembled WGS sequence"/>
</dbReference>
<reference evidence="1 2" key="1">
    <citation type="submission" date="2024-04" db="EMBL/GenBank/DDBJ databases">
        <title>Tritrichomonas musculus Genome.</title>
        <authorList>
            <person name="Alves-Ferreira E."/>
            <person name="Grigg M."/>
            <person name="Lorenzi H."/>
            <person name="Galac M."/>
        </authorList>
    </citation>
    <scope>NUCLEOTIDE SEQUENCE [LARGE SCALE GENOMIC DNA]</scope>
    <source>
        <strain evidence="1 2">EAF2021</strain>
    </source>
</reference>
<keyword evidence="2" id="KW-1185">Reference proteome</keyword>
<gene>
    <name evidence="1" type="ORF">M9Y10_029093</name>
</gene>
<name>A0ABR2KM17_9EUKA</name>
<evidence type="ECO:0000313" key="2">
    <source>
        <dbReference type="Proteomes" id="UP001470230"/>
    </source>
</evidence>
<accession>A0ABR2KM17</accession>